<keyword evidence="1" id="KW-0597">Phosphoprotein</keyword>
<sequence length="544" mass="58369">MLKIHQLKMKRSLIACICVVLMVIGAVNFNSKPNVQATSSKAKNVIMLLPDGTSVEATTIARWYNGGKSLAMDEIAVGLTKTYWNEGPITDSAPGGTAYAIGYKTDDKHVGVMPDDKPAATLIEAAKLDGKATGVVVTCEMMHATPADFTAHDPDRANYNSLMKQQVYNGVDVMLGGGDLYLSPEAGNASTGIKREDKKDLRETIRGLGYDYVTTKAAMENSNSSKLWGAFAPTDLKYDIDRQTTNDTTQPTLAEMTKKAIDILSKDKDGFVLMVEGSKVDWAAHANDPAGMAGDIIAFDNAVKVALDFAKKDGHTVVVSSADHGTGGPLIGGINPNYSSVTFKQSIDNLKPAKASLDLAKAQLTGADENKIKEVLKSYYGIENLTSDEMTLIKGGYVNKVVSNRANISWAYGGHIGGDVALYNYAPVGIEKLHGVVENTDVGKYMARVIGLNLDETTNRLFVNAKEAFNAVGADVTIDTSDIDNPVLKVKKGNRTLELLGYTNIAKLDGKEIKLEGVTVCNKTKTGYSVENSFVSTQAVNLIK</sequence>
<proteinExistence type="inferred from homology"/>
<organism evidence="3 4">
    <name type="scientific">Candidatus Clostridium radicumherbarum</name>
    <dbReference type="NCBI Taxonomy" id="3381662"/>
    <lineage>
        <taxon>Bacteria</taxon>
        <taxon>Bacillati</taxon>
        <taxon>Bacillota</taxon>
        <taxon>Clostridia</taxon>
        <taxon>Eubacteriales</taxon>
        <taxon>Clostridiaceae</taxon>
        <taxon>Clostridium</taxon>
    </lineage>
</organism>
<dbReference type="CDD" id="cd16012">
    <property type="entry name" value="ALP"/>
    <property type="match status" value="1"/>
</dbReference>
<name>A0ABW8TQ76_9CLOT</name>
<dbReference type="PANTHER" id="PTHR11596:SF5">
    <property type="entry name" value="ALKALINE PHOSPHATASE"/>
    <property type="match status" value="1"/>
</dbReference>
<evidence type="ECO:0000313" key="4">
    <source>
        <dbReference type="Proteomes" id="UP001623661"/>
    </source>
</evidence>
<comment type="similarity">
    <text evidence="2">Belongs to the alkaline phosphatase family.</text>
</comment>
<dbReference type="InterPro" id="IPR042085">
    <property type="entry name" value="Ap_crown"/>
</dbReference>
<evidence type="ECO:0000313" key="3">
    <source>
        <dbReference type="EMBL" id="MFL0267877.1"/>
    </source>
</evidence>
<protein>
    <submittedName>
        <fullName evidence="3">Alkaline phosphatase</fullName>
    </submittedName>
</protein>
<dbReference type="PRINTS" id="PR00113">
    <property type="entry name" value="ALKPHPHTASE"/>
</dbReference>
<accession>A0ABW8TQ76</accession>
<dbReference type="RefSeq" id="WP_406764464.1">
    <property type="nucleotide sequence ID" value="NZ_JBJHZY010000001.1"/>
</dbReference>
<gene>
    <name evidence="3" type="ORF">ACJDUH_07160</name>
</gene>
<dbReference type="EMBL" id="JBJHZY010000001">
    <property type="protein sequence ID" value="MFL0267877.1"/>
    <property type="molecule type" value="Genomic_DNA"/>
</dbReference>
<dbReference type="PANTHER" id="PTHR11596">
    <property type="entry name" value="ALKALINE PHOSPHATASE"/>
    <property type="match status" value="1"/>
</dbReference>
<evidence type="ECO:0000256" key="2">
    <source>
        <dbReference type="RuleBase" id="RU003946"/>
    </source>
</evidence>
<evidence type="ECO:0000256" key="1">
    <source>
        <dbReference type="ARBA" id="ARBA00022553"/>
    </source>
</evidence>
<comment type="caution">
    <text evidence="3">The sequence shown here is derived from an EMBL/GenBank/DDBJ whole genome shotgun (WGS) entry which is preliminary data.</text>
</comment>
<dbReference type="SMART" id="SM00098">
    <property type="entry name" value="alkPPc"/>
    <property type="match status" value="1"/>
</dbReference>
<dbReference type="SUPFAM" id="SSF53649">
    <property type="entry name" value="Alkaline phosphatase-like"/>
    <property type="match status" value="1"/>
</dbReference>
<dbReference type="InterPro" id="IPR017850">
    <property type="entry name" value="Alkaline_phosphatase_core_sf"/>
</dbReference>
<dbReference type="Gene3D" id="1.10.1200.140">
    <property type="entry name" value="Alkaline phosphatase, crown domain"/>
    <property type="match status" value="1"/>
</dbReference>
<keyword evidence="4" id="KW-1185">Reference proteome</keyword>
<reference evidence="3 4" key="1">
    <citation type="submission" date="2024-11" db="EMBL/GenBank/DDBJ databases">
        <authorList>
            <person name="Heng Y.C."/>
            <person name="Lim A.C.H."/>
            <person name="Lee J.K.Y."/>
            <person name="Kittelmann S."/>
        </authorList>
    </citation>
    <scope>NUCLEOTIDE SEQUENCE [LARGE SCALE GENOMIC DNA]</scope>
    <source>
        <strain evidence="3 4">WILCCON 0202</strain>
    </source>
</reference>
<dbReference type="InterPro" id="IPR001952">
    <property type="entry name" value="Alkaline_phosphatase"/>
</dbReference>
<dbReference type="Pfam" id="PF00245">
    <property type="entry name" value="Alk_phosphatase"/>
    <property type="match status" value="1"/>
</dbReference>
<dbReference type="Proteomes" id="UP001623661">
    <property type="component" value="Unassembled WGS sequence"/>
</dbReference>
<dbReference type="Gene3D" id="3.40.720.10">
    <property type="entry name" value="Alkaline Phosphatase, subunit A"/>
    <property type="match status" value="1"/>
</dbReference>